<dbReference type="Pfam" id="PF13546">
    <property type="entry name" value="DDE_5"/>
    <property type="match status" value="1"/>
</dbReference>
<dbReference type="EMBL" id="JBHSKM010000044">
    <property type="protein sequence ID" value="MFC5219601.1"/>
    <property type="molecule type" value="Genomic_DNA"/>
</dbReference>
<name>A0ABW0CUJ0_STRCD</name>
<dbReference type="PANTHER" id="PTHR33627">
    <property type="entry name" value="TRANSPOSASE"/>
    <property type="match status" value="1"/>
</dbReference>
<organism evidence="2 3">
    <name type="scientific">Streptomyces coerulescens</name>
    <dbReference type="NCBI Taxonomy" id="29304"/>
    <lineage>
        <taxon>Bacteria</taxon>
        <taxon>Bacillati</taxon>
        <taxon>Actinomycetota</taxon>
        <taxon>Actinomycetes</taxon>
        <taxon>Kitasatosporales</taxon>
        <taxon>Streptomycetaceae</taxon>
        <taxon>Streptomyces</taxon>
    </lineage>
</organism>
<dbReference type="SUPFAM" id="SSF53098">
    <property type="entry name" value="Ribonuclease H-like"/>
    <property type="match status" value="1"/>
</dbReference>
<dbReference type="RefSeq" id="WP_380863496.1">
    <property type="nucleotide sequence ID" value="NZ_JBHSKM010000044.1"/>
</dbReference>
<evidence type="ECO:0000313" key="3">
    <source>
        <dbReference type="Proteomes" id="UP001596263"/>
    </source>
</evidence>
<dbReference type="NCBIfam" id="NF033540">
    <property type="entry name" value="transpos_IS701"/>
    <property type="match status" value="1"/>
</dbReference>
<dbReference type="InterPro" id="IPR012337">
    <property type="entry name" value="RNaseH-like_sf"/>
</dbReference>
<evidence type="ECO:0000259" key="1">
    <source>
        <dbReference type="Pfam" id="PF13546"/>
    </source>
</evidence>
<sequence length="298" mass="33443">MIDDLADATWDRELDDLFLRIGHRFGRADLRRRLRDYVRALLGPVGRNNGWQLAEHAGHRTPDGLQRLLNRATWNADDVRDDLQTYVADKVGEADGVLILDDTGFIKKGATSAGGQRQYSGTARRTENCHIGVFAAYATIRARALVDRELYLPKSWTVDRERCRAAKIPDERAFATKPELARAMVLRALASPLADLLGDRGCRLRPGVALSPDAGRSRGRLRARVPKSQPVPHFGRIDHLFSQAPDEAWEQRSCGDGAKGPRVYDWAAVQLPVIEDFDGERPTHHRWALARRSTSRPD</sequence>
<reference evidence="3" key="1">
    <citation type="journal article" date="2019" name="Int. J. Syst. Evol. Microbiol.">
        <title>The Global Catalogue of Microorganisms (GCM) 10K type strain sequencing project: providing services to taxonomists for standard genome sequencing and annotation.</title>
        <authorList>
            <consortium name="The Broad Institute Genomics Platform"/>
            <consortium name="The Broad Institute Genome Sequencing Center for Infectious Disease"/>
            <person name="Wu L."/>
            <person name="Ma J."/>
        </authorList>
    </citation>
    <scope>NUCLEOTIDE SEQUENCE [LARGE SCALE GENOMIC DNA]</scope>
    <source>
        <strain evidence="3">KCTC 42586</strain>
    </source>
</reference>
<dbReference type="Proteomes" id="UP001596263">
    <property type="component" value="Unassembled WGS sequence"/>
</dbReference>
<dbReference type="InterPro" id="IPR039365">
    <property type="entry name" value="IS701-like"/>
</dbReference>
<dbReference type="InterPro" id="IPR038721">
    <property type="entry name" value="IS701-like_DDE_dom"/>
</dbReference>
<accession>A0ABW0CUJ0</accession>
<protein>
    <submittedName>
        <fullName evidence="2">IS701 family transposase</fullName>
    </submittedName>
</protein>
<keyword evidence="3" id="KW-1185">Reference proteome</keyword>
<proteinExistence type="predicted"/>
<comment type="caution">
    <text evidence="2">The sequence shown here is derived from an EMBL/GenBank/DDBJ whole genome shotgun (WGS) entry which is preliminary data.</text>
</comment>
<evidence type="ECO:0000313" key="2">
    <source>
        <dbReference type="EMBL" id="MFC5219601.1"/>
    </source>
</evidence>
<feature type="domain" description="Transposase IS701-like DDE" evidence="1">
    <location>
        <begin position="24"/>
        <end position="192"/>
    </location>
</feature>
<dbReference type="PANTHER" id="PTHR33627:SF1">
    <property type="entry name" value="TRANSPOSASE"/>
    <property type="match status" value="1"/>
</dbReference>
<gene>
    <name evidence="2" type="ORF">ACFPQ9_37810</name>
</gene>